<organism evidence="1 2">
    <name type="scientific">Oceanobacillus kimchii</name>
    <dbReference type="NCBI Taxonomy" id="746691"/>
    <lineage>
        <taxon>Bacteria</taxon>
        <taxon>Bacillati</taxon>
        <taxon>Bacillota</taxon>
        <taxon>Bacilli</taxon>
        <taxon>Bacillales</taxon>
        <taxon>Bacillaceae</taxon>
        <taxon>Oceanobacillus</taxon>
    </lineage>
</organism>
<dbReference type="RefSeq" id="WP_011064911.1">
    <property type="nucleotide sequence ID" value="NZ_BSKO01000001.1"/>
</dbReference>
<evidence type="ECO:0000313" key="2">
    <source>
        <dbReference type="Proteomes" id="UP001275436"/>
    </source>
</evidence>
<evidence type="ECO:0000313" key="1">
    <source>
        <dbReference type="EMBL" id="GLO64837.1"/>
    </source>
</evidence>
<proteinExistence type="predicted"/>
<dbReference type="EMBL" id="BSKO01000001">
    <property type="protein sequence ID" value="GLO64837.1"/>
    <property type="molecule type" value="Genomic_DNA"/>
</dbReference>
<name>A0ABQ5TFK4_9BACI</name>
<reference evidence="1 2" key="1">
    <citation type="submission" date="2023-02" db="EMBL/GenBank/DDBJ databases">
        <title>Oceanobacillus kimchii IFOP_LL358 isolated form Alexandrium catenella lab strain.</title>
        <authorList>
            <person name="Gajardo G."/>
            <person name="Ueki S."/>
            <person name="Maruyama F."/>
        </authorList>
    </citation>
    <scope>NUCLEOTIDE SEQUENCE [LARGE SCALE GENOMIC DNA]</scope>
    <source>
        <strain evidence="1 2">IFOP_LL358</strain>
    </source>
</reference>
<dbReference type="Proteomes" id="UP001275436">
    <property type="component" value="Unassembled WGS sequence"/>
</dbReference>
<protein>
    <recommendedName>
        <fullName evidence="3">DNA alkylation repair protein</fullName>
    </recommendedName>
</protein>
<keyword evidence="2" id="KW-1185">Reference proteome</keyword>
<gene>
    <name evidence="1" type="ORF">MACH08_06210</name>
</gene>
<comment type="caution">
    <text evidence="1">The sequence shown here is derived from an EMBL/GenBank/DDBJ whole genome shotgun (WGS) entry which is preliminary data.</text>
</comment>
<accession>A0ABQ5TFK4</accession>
<evidence type="ECO:0008006" key="3">
    <source>
        <dbReference type="Google" id="ProtNLM"/>
    </source>
</evidence>
<sequence length="81" mass="9314">MTHAYRCPNCKTNRSRFNLIEQHATPVKMDPQTGETINAYTDENVEVFHQLYKGPKLKVQCAACGLIEEEQSFIKYAEYNG</sequence>